<reference evidence="2" key="1">
    <citation type="journal article" date="2019" name="Sci. Rep.">
        <title>Draft genome of Tanacetum cinerariifolium, the natural source of mosquito coil.</title>
        <authorList>
            <person name="Yamashiro T."/>
            <person name="Shiraishi A."/>
            <person name="Satake H."/>
            <person name="Nakayama K."/>
        </authorList>
    </citation>
    <scope>NUCLEOTIDE SEQUENCE</scope>
</reference>
<evidence type="ECO:0000313" key="2">
    <source>
        <dbReference type="EMBL" id="GEU90293.1"/>
    </source>
</evidence>
<comment type="caution">
    <text evidence="2">The sequence shown here is derived from an EMBL/GenBank/DDBJ whole genome shotgun (WGS) entry which is preliminary data.</text>
</comment>
<name>A0A6L2NVV3_TANCI</name>
<sequence length="598" mass="66634">MDIFAFITPDPTKVRIVERERNDGEARLLDTTIGRIVLLLPVDQDRADSELEASVERLFDEGGSGNQTEQGDSAGGEPNANIQLVVEASDIAVENMTPVQSRRQGKRKSVIVYASGASHPLKNLKKDHGDPEWNLRRWLKLILLSAGGTDPTTGVFSNHTGSDFLVGAIRTVINHDTDLQKVYVPHWSVMNGSRLDDGHVCREMVDEFAPLKFFTQDELSKLREEEIESLKARMLLREAEAAKAIRLHAEASNFETVEKLFRDETNALRERNVIAEKERNALDMKVTKLETSAMSKERELTDLNALVHKLEISSFELQEKITVYENCMDQLEEFQDDRMKVFNDKFDRLYTDFIEMALHLEEKFYPHLLTTISGRRWLLTHGIELAIANCLNSPKYLSALGAAIGKAIEKGMQDALAVGIIHGKEGMVLTYIAAYKPSAEADYMSALQQLENVNFSLLARLKSKKDASVETVMDILRLEGSLAKKLGLNELQPHIDQPMVPIHSSENISNQRSTLRDVFVPLAEPLSTAVLTGTKGTLDVAAATADITTTLYITFFSTSTIAPISIDDYEVMGEDDQAIADENVASFPNVDVAELNIP</sequence>
<evidence type="ECO:0000256" key="1">
    <source>
        <dbReference type="SAM" id="MobiDB-lite"/>
    </source>
</evidence>
<protein>
    <recommendedName>
        <fullName evidence="3">Transposase (Putative), gypsy type</fullName>
    </recommendedName>
</protein>
<dbReference type="EMBL" id="BKCJ010010154">
    <property type="protein sequence ID" value="GEU90293.1"/>
    <property type="molecule type" value="Genomic_DNA"/>
</dbReference>
<accession>A0A6L2NVV3</accession>
<evidence type="ECO:0008006" key="3">
    <source>
        <dbReference type="Google" id="ProtNLM"/>
    </source>
</evidence>
<proteinExistence type="predicted"/>
<dbReference type="AlphaFoldDB" id="A0A6L2NVV3"/>
<gene>
    <name evidence="2" type="ORF">Tci_062271</name>
</gene>
<feature type="region of interest" description="Disordered" evidence="1">
    <location>
        <begin position="58"/>
        <end position="78"/>
    </location>
</feature>
<organism evidence="2">
    <name type="scientific">Tanacetum cinerariifolium</name>
    <name type="common">Dalmatian daisy</name>
    <name type="synonym">Chrysanthemum cinerariifolium</name>
    <dbReference type="NCBI Taxonomy" id="118510"/>
    <lineage>
        <taxon>Eukaryota</taxon>
        <taxon>Viridiplantae</taxon>
        <taxon>Streptophyta</taxon>
        <taxon>Embryophyta</taxon>
        <taxon>Tracheophyta</taxon>
        <taxon>Spermatophyta</taxon>
        <taxon>Magnoliopsida</taxon>
        <taxon>eudicotyledons</taxon>
        <taxon>Gunneridae</taxon>
        <taxon>Pentapetalae</taxon>
        <taxon>asterids</taxon>
        <taxon>campanulids</taxon>
        <taxon>Asterales</taxon>
        <taxon>Asteraceae</taxon>
        <taxon>Asteroideae</taxon>
        <taxon>Anthemideae</taxon>
        <taxon>Anthemidinae</taxon>
        <taxon>Tanacetum</taxon>
    </lineage>
</organism>